<dbReference type="InterPro" id="IPR002794">
    <property type="entry name" value="DUF92_TMEM19"/>
</dbReference>
<feature type="transmembrane region" description="Helical" evidence="6">
    <location>
        <begin position="242"/>
        <end position="265"/>
    </location>
</feature>
<keyword evidence="4 6" id="KW-1133">Transmembrane helix</keyword>
<proteinExistence type="inferred from homology"/>
<dbReference type="EMBL" id="JANVFO010000003">
    <property type="protein sequence ID" value="KAJ3737043.1"/>
    <property type="molecule type" value="Genomic_DNA"/>
</dbReference>
<evidence type="ECO:0000256" key="5">
    <source>
        <dbReference type="ARBA" id="ARBA00023136"/>
    </source>
</evidence>
<organism evidence="7 8">
    <name type="scientific">Lentinula guzmanii</name>
    <dbReference type="NCBI Taxonomy" id="2804957"/>
    <lineage>
        <taxon>Eukaryota</taxon>
        <taxon>Fungi</taxon>
        <taxon>Dikarya</taxon>
        <taxon>Basidiomycota</taxon>
        <taxon>Agaricomycotina</taxon>
        <taxon>Agaricomycetes</taxon>
        <taxon>Agaricomycetidae</taxon>
        <taxon>Agaricales</taxon>
        <taxon>Marasmiineae</taxon>
        <taxon>Omphalotaceae</taxon>
        <taxon>Lentinula</taxon>
    </lineage>
</organism>
<evidence type="ECO:0000256" key="2">
    <source>
        <dbReference type="ARBA" id="ARBA00009012"/>
    </source>
</evidence>
<dbReference type="GO" id="GO:0016020">
    <property type="term" value="C:membrane"/>
    <property type="evidence" value="ECO:0007669"/>
    <property type="project" value="UniProtKB-SubCell"/>
</dbReference>
<dbReference type="AlphaFoldDB" id="A0AA38N5C1"/>
<evidence type="ECO:0000313" key="7">
    <source>
        <dbReference type="EMBL" id="KAJ3737043.1"/>
    </source>
</evidence>
<accession>A0AA38N5C1</accession>
<dbReference type="Proteomes" id="UP001176059">
    <property type="component" value="Unassembled WGS sequence"/>
</dbReference>
<comment type="subcellular location">
    <subcellularLocation>
        <location evidence="1">Membrane</location>
        <topology evidence="1">Multi-pass membrane protein</topology>
    </subcellularLocation>
</comment>
<evidence type="ECO:0000313" key="8">
    <source>
        <dbReference type="Proteomes" id="UP001176059"/>
    </source>
</evidence>
<evidence type="ECO:0000256" key="6">
    <source>
        <dbReference type="SAM" id="Phobius"/>
    </source>
</evidence>
<dbReference type="Pfam" id="PF01940">
    <property type="entry name" value="DUF92"/>
    <property type="match status" value="1"/>
</dbReference>
<dbReference type="PANTHER" id="PTHR13353">
    <property type="entry name" value="TRANSMEMBRANE PROTEIN 19"/>
    <property type="match status" value="1"/>
</dbReference>
<comment type="similarity">
    <text evidence="2">Belongs to the TMEM19 family.</text>
</comment>
<evidence type="ECO:0000256" key="4">
    <source>
        <dbReference type="ARBA" id="ARBA00022989"/>
    </source>
</evidence>
<name>A0AA38N5C1_9AGAR</name>
<keyword evidence="3 6" id="KW-0812">Transmembrane</keyword>
<sequence length="329" mass="34940">MFKLESLPLIPLLFAALLSAHGLRKKSLSPGGAATAFIVGLLMMAGGVKVFGVSLIVFYLTGSRATKFGKQRKAQLEDGYQEAGYRSGWQVLSNSLAAFVACMLWNTFFSQGSLQAALLSLLGAKFNSELVKTFGLKSQELSEYGNGNSWCPVDQDIAGGWSRVFIFATLGHFGCCLGDTLASELGILSRSKPVLITTLKPVPPGTNGGMSIGGTLASIFGGIIMGFTMSVCLVLENSKCRALWMSILPSMLFWGAMAGGTGSLLDSFLGATIQQTKFSESKKLILQDESTPTGPIKVISGINVLTNNQVGTRFPDLRVCVLTPQINIG</sequence>
<reference evidence="7" key="2">
    <citation type="journal article" date="2023" name="Proc. Natl. Acad. Sci. U.S.A.">
        <title>A global phylogenomic analysis of the shiitake genus Lentinula.</title>
        <authorList>
            <person name="Sierra-Patev S."/>
            <person name="Min B."/>
            <person name="Naranjo-Ortiz M."/>
            <person name="Looney B."/>
            <person name="Konkel Z."/>
            <person name="Slot J.C."/>
            <person name="Sakamoto Y."/>
            <person name="Steenwyk J.L."/>
            <person name="Rokas A."/>
            <person name="Carro J."/>
            <person name="Camarero S."/>
            <person name="Ferreira P."/>
            <person name="Molpeceres G."/>
            <person name="Ruiz-Duenas F.J."/>
            <person name="Serrano A."/>
            <person name="Henrissat B."/>
            <person name="Drula E."/>
            <person name="Hughes K.W."/>
            <person name="Mata J.L."/>
            <person name="Ishikawa N.K."/>
            <person name="Vargas-Isla R."/>
            <person name="Ushijima S."/>
            <person name="Smith C.A."/>
            <person name="Donoghue J."/>
            <person name="Ahrendt S."/>
            <person name="Andreopoulos W."/>
            <person name="He G."/>
            <person name="LaButti K."/>
            <person name="Lipzen A."/>
            <person name="Ng V."/>
            <person name="Riley R."/>
            <person name="Sandor L."/>
            <person name="Barry K."/>
            <person name="Martinez A.T."/>
            <person name="Xiao Y."/>
            <person name="Gibbons J.G."/>
            <person name="Terashima K."/>
            <person name="Grigoriev I.V."/>
            <person name="Hibbett D."/>
        </authorList>
    </citation>
    <scope>NUCLEOTIDE SEQUENCE</scope>
    <source>
        <strain evidence="7">ET3784</strain>
    </source>
</reference>
<evidence type="ECO:0000256" key="1">
    <source>
        <dbReference type="ARBA" id="ARBA00004141"/>
    </source>
</evidence>
<dbReference type="PANTHER" id="PTHR13353:SF5">
    <property type="entry name" value="TRANSMEMBRANE PROTEIN 19"/>
    <property type="match status" value="1"/>
</dbReference>
<keyword evidence="8" id="KW-1185">Reference proteome</keyword>
<comment type="caution">
    <text evidence="7">The sequence shown here is derived from an EMBL/GenBank/DDBJ whole genome shotgun (WGS) entry which is preliminary data.</text>
</comment>
<feature type="transmembrane region" description="Helical" evidence="6">
    <location>
        <begin position="212"/>
        <end position="235"/>
    </location>
</feature>
<feature type="transmembrane region" description="Helical" evidence="6">
    <location>
        <begin position="32"/>
        <end position="60"/>
    </location>
</feature>
<feature type="transmembrane region" description="Helical" evidence="6">
    <location>
        <begin position="91"/>
        <end position="109"/>
    </location>
</feature>
<gene>
    <name evidence="7" type="ORF">DFJ43DRAFT_988083</name>
</gene>
<reference evidence="7" key="1">
    <citation type="submission" date="2022-08" db="EMBL/GenBank/DDBJ databases">
        <authorList>
            <consortium name="DOE Joint Genome Institute"/>
            <person name="Min B."/>
            <person name="Sierra-Patev S."/>
            <person name="Naranjo-Ortiz M."/>
            <person name="Looney B."/>
            <person name="Konkel Z."/>
            <person name="Slot J.C."/>
            <person name="Sakamoto Y."/>
            <person name="Steenwyk J.L."/>
            <person name="Rokas A."/>
            <person name="Carro J."/>
            <person name="Camarero S."/>
            <person name="Ferreira P."/>
            <person name="Molpeceres G."/>
            <person name="Ruiz-duenas F.J."/>
            <person name="Serrano A."/>
            <person name="Henrissat B."/>
            <person name="Drula E."/>
            <person name="Hughes K.W."/>
            <person name="Mata J.L."/>
            <person name="Ishikawa N.K."/>
            <person name="Vargas-Isla R."/>
            <person name="Ushijima S."/>
            <person name="Smith C.A."/>
            <person name="Ahrendt S."/>
            <person name="Andreopoulos W."/>
            <person name="He G."/>
            <person name="LaButti K."/>
            <person name="Lipzen A."/>
            <person name="Ng V."/>
            <person name="Riley R."/>
            <person name="Sandor L."/>
            <person name="Barry K."/>
            <person name="Martinez A.T."/>
            <person name="Xiao Y."/>
            <person name="Gibbons J.G."/>
            <person name="Terashima K."/>
            <person name="Hibbett D.S."/>
            <person name="Grigoriev I.V."/>
        </authorList>
    </citation>
    <scope>NUCLEOTIDE SEQUENCE</scope>
    <source>
        <strain evidence="7">ET3784</strain>
    </source>
</reference>
<evidence type="ECO:0000256" key="3">
    <source>
        <dbReference type="ARBA" id="ARBA00022692"/>
    </source>
</evidence>
<keyword evidence="5 6" id="KW-0472">Membrane</keyword>
<protein>
    <submittedName>
        <fullName evidence="7">Integral membrane protein DUF92-domain-containing protein</fullName>
    </submittedName>
</protein>